<dbReference type="RefSeq" id="WP_164358515.1">
    <property type="nucleotide sequence ID" value="NZ_CP109550.1"/>
</dbReference>
<name>A0A6N9VJ85_STRMI</name>
<evidence type="ECO:0000313" key="2">
    <source>
        <dbReference type="Proteomes" id="UP000471648"/>
    </source>
</evidence>
<reference evidence="1 2" key="1">
    <citation type="submission" date="2020-01" db="EMBL/GenBank/DDBJ databases">
        <title>Insect and environment-associated Actinomycetes.</title>
        <authorList>
            <person name="Currrie C."/>
            <person name="Chevrette M."/>
            <person name="Carlson C."/>
            <person name="Stubbendieck R."/>
            <person name="Wendt-Pienkowski E."/>
        </authorList>
    </citation>
    <scope>NUCLEOTIDE SEQUENCE [LARGE SCALE GENOMIC DNA]</scope>
    <source>
        <strain evidence="1 2">SID14438</strain>
    </source>
</reference>
<sequence>MSALPKYDPECSWRAERIPDRPVMRVIDVQRQDTYFDLPLMVTFNGSVQGPAYLRLDVDEVIDLVDELNLALDVRVREPVAKSCTPLSS</sequence>
<organism evidence="1 2">
    <name type="scientific">Streptomyces microflavus</name>
    <name type="common">Streptomyces lipmanii</name>
    <dbReference type="NCBI Taxonomy" id="1919"/>
    <lineage>
        <taxon>Bacteria</taxon>
        <taxon>Bacillati</taxon>
        <taxon>Actinomycetota</taxon>
        <taxon>Actinomycetes</taxon>
        <taxon>Kitasatosporales</taxon>
        <taxon>Streptomycetaceae</taxon>
        <taxon>Streptomyces</taxon>
    </lineage>
</organism>
<protein>
    <submittedName>
        <fullName evidence="1">Uncharacterized protein</fullName>
    </submittedName>
</protein>
<dbReference type="Proteomes" id="UP000471648">
    <property type="component" value="Unassembled WGS sequence"/>
</dbReference>
<dbReference type="AlphaFoldDB" id="A0A6N9VJ85"/>
<evidence type="ECO:0000313" key="1">
    <source>
        <dbReference type="EMBL" id="NEB71109.1"/>
    </source>
</evidence>
<gene>
    <name evidence="1" type="ORF">G3I39_29190</name>
</gene>
<comment type="caution">
    <text evidence="1">The sequence shown here is derived from an EMBL/GenBank/DDBJ whole genome shotgun (WGS) entry which is preliminary data.</text>
</comment>
<accession>A0A6N9VJ85</accession>
<dbReference type="EMBL" id="JAAGME010001224">
    <property type="protein sequence ID" value="NEB71109.1"/>
    <property type="molecule type" value="Genomic_DNA"/>
</dbReference>
<proteinExistence type="predicted"/>